<keyword evidence="3" id="KW-0808">Transferase</keyword>
<keyword evidence="4" id="KW-1185">Reference proteome</keyword>
<dbReference type="RefSeq" id="WP_145247704.1">
    <property type="nucleotide sequence ID" value="NZ_CP036278.1"/>
</dbReference>
<dbReference type="AlphaFoldDB" id="A0A518AQA2"/>
<gene>
    <name evidence="3" type="ORF">Pan181_31100</name>
</gene>
<dbReference type="KEGG" id="amuc:Pan181_31100"/>
<sequence length="731" mass="80762">MTNRELMPIPAGKTVHTERNSSSGDYTAVNSRVELEKPPLLITVIKRRWWAFLIAAVLAGGVAYWIAGENSKQTAHVSGSLIYTGLPMPPGPQVYHPPSLPTYKEILFSAESMQRLSQKHDLNIPPDKLASMFHMKISNGSSVMNLDLNWPDAEKGVALVNDTMQLLIDEAAERRKSILREHMKHVEVAQLEAKRQVDETGEQLQAARRRYDEELRSGGLASERYTSVLAKMTNTQASIDAKNVEKLGMEQQIERIEESQQADVNNYKEQVLEARFAQLRTLGKAYTKDSARFKELQRIYSELEQFKKDQGELSLNEWEQTLSALGEQELGPLSVVMTPAMATLQNSIVKDAEAIEKRRLDMIPVTNQIAMLEARLQEYQKEATDEAGGVAVSSSSEVADYEQSLTAADARLELVSSQLDNMKQLEQCRSREFSLLVPASLETVTVDSDKKKLFVMSFVAVSLLLSAPVVGLEWLHQRDTPVIAFSKQWNLPLIATRVLDQAMRRVEASSDWRNNEAVRMAALRIQQSLPQSASVVLVSSLGKSPTPASVFASIADCLAHRGERVVIVDALDPREHRTNIESISLSARGGEIATQDAHLHDNPHQVKDKDGKTLRPGLSDYLAASCHLNSELIQSTSNPNVDLITSGNAEFPVEAMASKNLTELLDYCRDSYSLIMVAGPPAANLADFQMLAARADAIVLTADNKAVKDPSSVVAIQDMIDLRAPVVGMIA</sequence>
<feature type="region of interest" description="Disordered" evidence="1">
    <location>
        <begin position="1"/>
        <end position="25"/>
    </location>
</feature>
<organism evidence="3 4">
    <name type="scientific">Aeoliella mucimassa</name>
    <dbReference type="NCBI Taxonomy" id="2527972"/>
    <lineage>
        <taxon>Bacteria</taxon>
        <taxon>Pseudomonadati</taxon>
        <taxon>Planctomycetota</taxon>
        <taxon>Planctomycetia</taxon>
        <taxon>Pirellulales</taxon>
        <taxon>Lacipirellulaceae</taxon>
        <taxon>Aeoliella</taxon>
    </lineage>
</organism>
<dbReference type="Gene3D" id="3.40.50.300">
    <property type="entry name" value="P-loop containing nucleotide triphosphate hydrolases"/>
    <property type="match status" value="1"/>
</dbReference>
<protein>
    <submittedName>
        <fullName evidence="3">Cryptic autophosphorylating protein tyrosine kinase Etk</fullName>
    </submittedName>
</protein>
<dbReference type="PANTHER" id="PTHR32309:SF31">
    <property type="entry name" value="CAPSULAR EXOPOLYSACCHARIDE FAMILY"/>
    <property type="match status" value="1"/>
</dbReference>
<dbReference type="OrthoDB" id="246263at2"/>
<reference evidence="3 4" key="1">
    <citation type="submission" date="2019-02" db="EMBL/GenBank/DDBJ databases">
        <title>Deep-cultivation of Planctomycetes and their phenomic and genomic characterization uncovers novel biology.</title>
        <authorList>
            <person name="Wiegand S."/>
            <person name="Jogler M."/>
            <person name="Boedeker C."/>
            <person name="Pinto D."/>
            <person name="Vollmers J."/>
            <person name="Rivas-Marin E."/>
            <person name="Kohn T."/>
            <person name="Peeters S.H."/>
            <person name="Heuer A."/>
            <person name="Rast P."/>
            <person name="Oberbeckmann S."/>
            <person name="Bunk B."/>
            <person name="Jeske O."/>
            <person name="Meyerdierks A."/>
            <person name="Storesund J.E."/>
            <person name="Kallscheuer N."/>
            <person name="Luecker S."/>
            <person name="Lage O.M."/>
            <person name="Pohl T."/>
            <person name="Merkel B.J."/>
            <person name="Hornburger P."/>
            <person name="Mueller R.-W."/>
            <person name="Bruemmer F."/>
            <person name="Labrenz M."/>
            <person name="Spormann A.M."/>
            <person name="Op den Camp H."/>
            <person name="Overmann J."/>
            <person name="Amann R."/>
            <person name="Jetten M.S.M."/>
            <person name="Mascher T."/>
            <person name="Medema M.H."/>
            <person name="Devos D.P."/>
            <person name="Kaster A.-K."/>
            <person name="Ovreas L."/>
            <person name="Rohde M."/>
            <person name="Galperin M.Y."/>
            <person name="Jogler C."/>
        </authorList>
    </citation>
    <scope>NUCLEOTIDE SEQUENCE [LARGE SCALE GENOMIC DNA]</scope>
    <source>
        <strain evidence="3 4">Pan181</strain>
    </source>
</reference>
<evidence type="ECO:0000313" key="4">
    <source>
        <dbReference type="Proteomes" id="UP000315750"/>
    </source>
</evidence>
<dbReference type="InterPro" id="IPR027417">
    <property type="entry name" value="P-loop_NTPase"/>
</dbReference>
<keyword evidence="2" id="KW-1133">Transmembrane helix</keyword>
<feature type="transmembrane region" description="Helical" evidence="2">
    <location>
        <begin position="49"/>
        <end position="67"/>
    </location>
</feature>
<keyword evidence="2" id="KW-0812">Transmembrane</keyword>
<keyword evidence="3" id="KW-0418">Kinase</keyword>
<evidence type="ECO:0000256" key="1">
    <source>
        <dbReference type="SAM" id="MobiDB-lite"/>
    </source>
</evidence>
<dbReference type="Proteomes" id="UP000315750">
    <property type="component" value="Chromosome"/>
</dbReference>
<dbReference type="EMBL" id="CP036278">
    <property type="protein sequence ID" value="QDU56898.1"/>
    <property type="molecule type" value="Genomic_DNA"/>
</dbReference>
<dbReference type="GO" id="GO:0016301">
    <property type="term" value="F:kinase activity"/>
    <property type="evidence" value="ECO:0007669"/>
    <property type="project" value="UniProtKB-KW"/>
</dbReference>
<name>A0A518AQA2_9BACT</name>
<dbReference type="SUPFAM" id="SSF52540">
    <property type="entry name" value="P-loop containing nucleoside triphosphate hydrolases"/>
    <property type="match status" value="1"/>
</dbReference>
<evidence type="ECO:0000256" key="2">
    <source>
        <dbReference type="SAM" id="Phobius"/>
    </source>
</evidence>
<proteinExistence type="predicted"/>
<keyword evidence="2" id="KW-0472">Membrane</keyword>
<dbReference type="InterPro" id="IPR050445">
    <property type="entry name" value="Bact_polysacc_biosynth/exp"/>
</dbReference>
<accession>A0A518AQA2</accession>
<dbReference type="PANTHER" id="PTHR32309">
    <property type="entry name" value="TYROSINE-PROTEIN KINASE"/>
    <property type="match status" value="1"/>
</dbReference>
<evidence type="ECO:0000313" key="3">
    <source>
        <dbReference type="EMBL" id="QDU56898.1"/>
    </source>
</evidence>